<dbReference type="Gene3D" id="3.80.10.10">
    <property type="entry name" value="Ribonuclease Inhibitor"/>
    <property type="match status" value="2"/>
</dbReference>
<gene>
    <name evidence="3" type="ORF">BQ4739_LOCUS2502</name>
</gene>
<evidence type="ECO:0008006" key="5">
    <source>
        <dbReference type="Google" id="ProtNLM"/>
    </source>
</evidence>
<dbReference type="PANTHER" id="PTHR47186:SF3">
    <property type="entry name" value="OS09G0267800 PROTEIN"/>
    <property type="match status" value="1"/>
</dbReference>
<dbReference type="GO" id="GO:0005930">
    <property type="term" value="C:axoneme"/>
    <property type="evidence" value="ECO:0007669"/>
    <property type="project" value="UniProtKB-SubCell"/>
</dbReference>
<feature type="region of interest" description="Disordered" evidence="2">
    <location>
        <begin position="462"/>
        <end position="484"/>
    </location>
</feature>
<dbReference type="EMBL" id="FNXT01000186">
    <property type="protein sequence ID" value="SZX61952.1"/>
    <property type="molecule type" value="Genomic_DNA"/>
</dbReference>
<evidence type="ECO:0000256" key="2">
    <source>
        <dbReference type="SAM" id="MobiDB-lite"/>
    </source>
</evidence>
<dbReference type="InterPro" id="IPR032675">
    <property type="entry name" value="LRR_dom_sf"/>
</dbReference>
<dbReference type="InterPro" id="IPR006553">
    <property type="entry name" value="Leu-rich_rpt_Cys-con_subtyp"/>
</dbReference>
<dbReference type="Proteomes" id="UP000256970">
    <property type="component" value="Unassembled WGS sequence"/>
</dbReference>
<protein>
    <recommendedName>
        <fullName evidence="5">F-box domain-containing protein</fullName>
    </recommendedName>
</protein>
<sequence>MAPGAVAQQAVLLHSSALPLLLQHSSVHSDVQAVLQLCCTSKAMRAAVLQHCKGLLDVSFTTSSRQQHLQRLGAWVAQQGQLMGVLRILPGHHHKHPEMYGLTRSDAATQLQKDHLCIAGALMGLQPEGEQSRVQLRALHLPLVDIAAQAVLWRVPSNKLLTLHMRACRYMYGVAEAGRIAALSQLQSLTLGPLLHSEQLLHVLPPLTALTLLDLDWHPDSNRPGIAEQFEELLRQLPTQLKVLRFSQPSIYNVLPQLQLAHMTALTSLTIDDAHVASQLPQQLLELDMAAGQSLEPVLCCQQLQHLNISRSAGDAAELSKLTALTRLTHLSLGYWSAPPSRGTVNAAAAAWPLLAGKLRSLQITGVQPGDVQAATVLQIRQLLHLTNLCIQCQNFEQLLVAALPVTPAQFAGVLAALTELRILELCTEPGYHLLLHQPAAAAVAAAQAGQLQDDAAVPAAGVADGGQQQGEAPQLQPGAAAAGQPVLQQQDNLPLELLLDEDMDAVLGMQPQQPQQVADMSSPDMLPVTAAIAGLPHLQSLELKCSGLNLEAVDPLAQLTQLSRLTISGCDFDDAACISLVLSLTGLKRLSLGGSERVSDFSLVTISKALPQLTELKLDNCRGMSDRGVQQLTRLKELRLLWAQHADGIFSQTAAAVLMRTAQG</sequence>
<dbReference type="STRING" id="3088.A0A383VB15"/>
<dbReference type="SMART" id="SM00367">
    <property type="entry name" value="LRR_CC"/>
    <property type="match status" value="3"/>
</dbReference>
<feature type="compositionally biased region" description="Low complexity" evidence="2">
    <location>
        <begin position="470"/>
        <end position="484"/>
    </location>
</feature>
<evidence type="ECO:0000313" key="4">
    <source>
        <dbReference type="Proteomes" id="UP000256970"/>
    </source>
</evidence>
<evidence type="ECO:0000313" key="3">
    <source>
        <dbReference type="EMBL" id="SZX61952.1"/>
    </source>
</evidence>
<organism evidence="3 4">
    <name type="scientific">Tetradesmus obliquus</name>
    <name type="common">Green alga</name>
    <name type="synonym">Acutodesmus obliquus</name>
    <dbReference type="NCBI Taxonomy" id="3088"/>
    <lineage>
        <taxon>Eukaryota</taxon>
        <taxon>Viridiplantae</taxon>
        <taxon>Chlorophyta</taxon>
        <taxon>core chlorophytes</taxon>
        <taxon>Chlorophyceae</taxon>
        <taxon>CS clade</taxon>
        <taxon>Sphaeropleales</taxon>
        <taxon>Scenedesmaceae</taxon>
        <taxon>Tetradesmus</taxon>
    </lineage>
</organism>
<dbReference type="AlphaFoldDB" id="A0A383VB15"/>
<accession>A0A383VB15</accession>
<reference evidence="3 4" key="1">
    <citation type="submission" date="2016-10" db="EMBL/GenBank/DDBJ databases">
        <authorList>
            <person name="Cai Z."/>
        </authorList>
    </citation>
    <scope>NUCLEOTIDE SEQUENCE [LARGE SCALE GENOMIC DNA]</scope>
</reference>
<dbReference type="PANTHER" id="PTHR47186">
    <property type="entry name" value="LEUCINE-RICH REPEAT-CONTAINING PROTEIN 57"/>
    <property type="match status" value="1"/>
</dbReference>
<name>A0A383VB15_TETOB</name>
<dbReference type="SUPFAM" id="SSF52047">
    <property type="entry name" value="RNI-like"/>
    <property type="match status" value="1"/>
</dbReference>
<keyword evidence="4" id="KW-1185">Reference proteome</keyword>
<evidence type="ECO:0000256" key="1">
    <source>
        <dbReference type="ARBA" id="ARBA00004430"/>
    </source>
</evidence>
<proteinExistence type="predicted"/>
<comment type="subcellular location">
    <subcellularLocation>
        <location evidence="1">Cytoplasm</location>
        <location evidence="1">Cytoskeleton</location>
        <location evidence="1">Cilium axoneme</location>
    </subcellularLocation>
</comment>